<evidence type="ECO:0000313" key="3">
    <source>
        <dbReference type="Proteomes" id="UP001501508"/>
    </source>
</evidence>
<feature type="signal peptide" evidence="1">
    <location>
        <begin position="1"/>
        <end position="20"/>
    </location>
</feature>
<name>A0ABP8M8L2_9BACT</name>
<reference evidence="3" key="1">
    <citation type="journal article" date="2019" name="Int. J. Syst. Evol. Microbiol.">
        <title>The Global Catalogue of Microorganisms (GCM) 10K type strain sequencing project: providing services to taxonomists for standard genome sequencing and annotation.</title>
        <authorList>
            <consortium name="The Broad Institute Genomics Platform"/>
            <consortium name="The Broad Institute Genome Sequencing Center for Infectious Disease"/>
            <person name="Wu L."/>
            <person name="Ma J."/>
        </authorList>
    </citation>
    <scope>NUCLEOTIDE SEQUENCE [LARGE SCALE GENOMIC DNA]</scope>
    <source>
        <strain evidence="3">JCM 31920</strain>
    </source>
</reference>
<evidence type="ECO:0008006" key="4">
    <source>
        <dbReference type="Google" id="ProtNLM"/>
    </source>
</evidence>
<gene>
    <name evidence="2" type="ORF">GCM10023091_36900</name>
</gene>
<keyword evidence="3" id="KW-1185">Reference proteome</keyword>
<organism evidence="2 3">
    <name type="scientific">Ravibacter arvi</name>
    <dbReference type="NCBI Taxonomy" id="2051041"/>
    <lineage>
        <taxon>Bacteria</taxon>
        <taxon>Pseudomonadati</taxon>
        <taxon>Bacteroidota</taxon>
        <taxon>Cytophagia</taxon>
        <taxon>Cytophagales</taxon>
        <taxon>Spirosomataceae</taxon>
        <taxon>Ravibacter</taxon>
    </lineage>
</organism>
<feature type="chain" id="PRO_5046730046" description="Copper resistance protein NlpE" evidence="1">
    <location>
        <begin position="21"/>
        <end position="170"/>
    </location>
</feature>
<dbReference type="RefSeq" id="WP_345031935.1">
    <property type="nucleotide sequence ID" value="NZ_BAABEY010000033.1"/>
</dbReference>
<evidence type="ECO:0000256" key="1">
    <source>
        <dbReference type="SAM" id="SignalP"/>
    </source>
</evidence>
<dbReference type="EMBL" id="BAABEY010000033">
    <property type="protein sequence ID" value="GAA4445342.1"/>
    <property type="molecule type" value="Genomic_DNA"/>
</dbReference>
<accession>A0ABP8M8L2</accession>
<protein>
    <recommendedName>
        <fullName evidence="4">Copper resistance protein NlpE</fullName>
    </recommendedName>
</protein>
<dbReference type="Gene3D" id="2.40.128.640">
    <property type="match status" value="1"/>
</dbReference>
<proteinExistence type="predicted"/>
<dbReference type="Proteomes" id="UP001501508">
    <property type="component" value="Unassembled WGS sequence"/>
</dbReference>
<keyword evidence="1" id="KW-0732">Signal</keyword>
<comment type="caution">
    <text evidence="2">The sequence shown here is derived from an EMBL/GenBank/DDBJ whole genome shotgun (WGS) entry which is preliminary data.</text>
</comment>
<evidence type="ECO:0000313" key="2">
    <source>
        <dbReference type="EMBL" id="GAA4445342.1"/>
    </source>
</evidence>
<sequence>MKAILLLIALSYCCFSSTQSVDPPFRPATTALPLSVADIPTGPTVAGVFDGRTPCQEIAQALNRPVSSDCFKLKWRLVLYQHPQTRTHTTYRLEGTLYRQRVREGSWTQKTGTKTDSTATVYQLDLNDPNQSVYLMKGDENVLFFLGKDRDLLIGNADFGYTLNRISPKK</sequence>